<keyword evidence="3" id="KW-1185">Reference proteome</keyword>
<organism evidence="2 3">
    <name type="scientific">Methanocella arvoryzae (strain DSM 22066 / NBRC 105507 / MRE50)</name>
    <dbReference type="NCBI Taxonomy" id="351160"/>
    <lineage>
        <taxon>Archaea</taxon>
        <taxon>Methanobacteriati</taxon>
        <taxon>Methanobacteriota</taxon>
        <taxon>Stenosarchaea group</taxon>
        <taxon>Methanomicrobia</taxon>
        <taxon>Methanocellales</taxon>
        <taxon>Methanocellaceae</taxon>
        <taxon>Methanocella</taxon>
    </lineage>
</organism>
<dbReference type="GeneID" id="5142747"/>
<protein>
    <recommendedName>
        <fullName evidence="4">ADP ribosyltransferase domain-containing protein</fullName>
    </recommendedName>
</protein>
<dbReference type="RefSeq" id="WP_012034941.1">
    <property type="nucleotide sequence ID" value="NC_009464.1"/>
</dbReference>
<sequence length="279" mass="31037">MTDRSGSNNRGIRKLAAYAWLAFLFLAVFGTLVAVSELAPGSTLKANPGTGLPGAVYEGTITAIPVVPDELESATLQLTRPGSSSLIPYTERGFDRATVASIAWWKEPGFYDNTTEYRNYLRTTPEHRANYTEARKIYFDFTTANLDPAIAASPQKEDLILFRGISPTMARTVLTSGTYIELAYPSTTYDVTISLILFGARGDDGYKNVLVMQREKGEKSLYIDEEEREYLLPRDTQWNVIKAVNVENLNIEADFPLMSNDQTTDSVTKVRLIYITEAA</sequence>
<reference evidence="2 3" key="1">
    <citation type="journal article" date="2006" name="Science">
        <title>Genome of rice cluster I archaea -- the key methane producers in the rice rhizosphere.</title>
        <authorList>
            <person name="Erkel C."/>
            <person name="Kube M."/>
            <person name="Reinhardt R."/>
            <person name="Liesack W."/>
        </authorList>
    </citation>
    <scope>NUCLEOTIDE SEQUENCE [LARGE SCALE GENOMIC DNA]</scope>
    <source>
        <strain evidence="3">DSM 22066 / NBRC 105507 / MRE50</strain>
    </source>
</reference>
<keyword evidence="1" id="KW-0472">Membrane</keyword>
<name>Q0W1U9_METAR</name>
<dbReference type="EMBL" id="AM114193">
    <property type="protein sequence ID" value="CAJ37644.1"/>
    <property type="molecule type" value="Genomic_DNA"/>
</dbReference>
<evidence type="ECO:0000256" key="1">
    <source>
        <dbReference type="SAM" id="Phobius"/>
    </source>
</evidence>
<dbReference type="Proteomes" id="UP000000663">
    <property type="component" value="Chromosome"/>
</dbReference>
<proteinExistence type="predicted"/>
<keyword evidence="1" id="KW-0812">Transmembrane</keyword>
<dbReference type="SUPFAM" id="SSF56399">
    <property type="entry name" value="ADP-ribosylation"/>
    <property type="match status" value="1"/>
</dbReference>
<accession>Q0W1U9</accession>
<dbReference type="OrthoDB" id="148210at2157"/>
<evidence type="ECO:0000313" key="3">
    <source>
        <dbReference type="Proteomes" id="UP000000663"/>
    </source>
</evidence>
<evidence type="ECO:0008006" key="4">
    <source>
        <dbReference type="Google" id="ProtNLM"/>
    </source>
</evidence>
<evidence type="ECO:0000313" key="2">
    <source>
        <dbReference type="EMBL" id="CAJ37644.1"/>
    </source>
</evidence>
<gene>
    <name evidence="2" type="ORF">RCIX2591</name>
</gene>
<keyword evidence="1" id="KW-1133">Transmembrane helix</keyword>
<dbReference type="eggNOG" id="arCOG07829">
    <property type="taxonomic scope" value="Archaea"/>
</dbReference>
<dbReference type="Gene3D" id="3.90.176.10">
    <property type="entry name" value="Toxin ADP-ribosyltransferase, Chain A, domain 1"/>
    <property type="match status" value="1"/>
</dbReference>
<dbReference type="KEGG" id="rci:RCIX2591"/>
<dbReference type="AlphaFoldDB" id="Q0W1U9"/>
<feature type="transmembrane region" description="Helical" evidence="1">
    <location>
        <begin position="15"/>
        <end position="35"/>
    </location>
</feature>